<comment type="caution">
    <text evidence="1">The sequence shown here is derived from an EMBL/GenBank/DDBJ whole genome shotgun (WGS) entry which is preliminary data.</text>
</comment>
<evidence type="ECO:0000313" key="1">
    <source>
        <dbReference type="EMBL" id="ERJ76703.1"/>
    </source>
</evidence>
<organism evidence="1 2">
    <name type="scientific">Prevotella disiens JCM 6334 = ATCC 29426</name>
    <dbReference type="NCBI Taxonomy" id="1235811"/>
    <lineage>
        <taxon>Bacteria</taxon>
        <taxon>Pseudomonadati</taxon>
        <taxon>Bacteroidota</taxon>
        <taxon>Bacteroidia</taxon>
        <taxon>Bacteroidales</taxon>
        <taxon>Prevotellaceae</taxon>
        <taxon>Prevotella</taxon>
    </lineage>
</organism>
<dbReference type="EMBL" id="AWUY01000115">
    <property type="protein sequence ID" value="ERJ76703.1"/>
    <property type="molecule type" value="Genomic_DNA"/>
</dbReference>
<accession>A0ABP2Y818</accession>
<sequence length="43" mass="5311">MSVFFVYLRYKIKIIGFVPNFRRIIFAGKKNKKYYYLIKTKTL</sequence>
<name>A0ABP2Y818_9BACT</name>
<gene>
    <name evidence="1" type="ORF">HMPREF0653_01399</name>
</gene>
<protein>
    <submittedName>
        <fullName evidence="1">Uncharacterized protein</fullName>
    </submittedName>
</protein>
<dbReference type="Proteomes" id="UP000016660">
    <property type="component" value="Unassembled WGS sequence"/>
</dbReference>
<evidence type="ECO:0000313" key="2">
    <source>
        <dbReference type="Proteomes" id="UP000016660"/>
    </source>
</evidence>
<keyword evidence="2" id="KW-1185">Reference proteome</keyword>
<reference evidence="1 2" key="1">
    <citation type="submission" date="2013-06" db="EMBL/GenBank/DDBJ databases">
        <authorList>
            <person name="Weinstock G."/>
            <person name="Sodergren E."/>
            <person name="Lobos E.A."/>
            <person name="Fulton L."/>
            <person name="Fulton R."/>
            <person name="Courtney L."/>
            <person name="Fronick C."/>
            <person name="O'Laughlin M."/>
            <person name="Godfrey J."/>
            <person name="Wilson R.M."/>
            <person name="Miner T."/>
            <person name="Farmer C."/>
            <person name="Delehaunty K."/>
            <person name="Cordes M."/>
            <person name="Minx P."/>
            <person name="Tomlinson C."/>
            <person name="Chen J."/>
            <person name="Wollam A."/>
            <person name="Pepin K.H."/>
            <person name="Bhonagiri V."/>
            <person name="Zhang X."/>
            <person name="Warren W."/>
            <person name="Mitreva M."/>
            <person name="Mardis E.R."/>
            <person name="Wilson R.K."/>
        </authorList>
    </citation>
    <scope>NUCLEOTIDE SEQUENCE [LARGE SCALE GENOMIC DNA]</scope>
    <source>
        <strain evidence="1 2">ATCC 29426</strain>
    </source>
</reference>
<proteinExistence type="predicted"/>